<dbReference type="PANTHER" id="PTHR14957:SF1">
    <property type="entry name" value="UBIQUITIN-LIKE-CONJUGATING ENZYME ATG10"/>
    <property type="match status" value="1"/>
</dbReference>
<evidence type="ECO:0000256" key="7">
    <source>
        <dbReference type="ARBA" id="ARBA00029833"/>
    </source>
</evidence>
<gene>
    <name evidence="9" type="ORF">GRF29_1536g335859</name>
</gene>
<dbReference type="Proteomes" id="UP001280581">
    <property type="component" value="Unassembled WGS sequence"/>
</dbReference>
<comment type="similarity">
    <text evidence="1">Belongs to the ATG10 family.</text>
</comment>
<dbReference type="AlphaFoldDB" id="A0AAN6LL18"/>
<dbReference type="Pfam" id="PF03987">
    <property type="entry name" value="Autophagy_act_C"/>
    <property type="match status" value="1"/>
</dbReference>
<proteinExistence type="inferred from homology"/>
<dbReference type="GO" id="GO:0000422">
    <property type="term" value="P:autophagy of mitochondrion"/>
    <property type="evidence" value="ECO:0007669"/>
    <property type="project" value="TreeGrafter"/>
</dbReference>
<organism evidence="9 10">
    <name type="scientific">Pseudopithomyces chartarum</name>
    <dbReference type="NCBI Taxonomy" id="1892770"/>
    <lineage>
        <taxon>Eukaryota</taxon>
        <taxon>Fungi</taxon>
        <taxon>Dikarya</taxon>
        <taxon>Ascomycota</taxon>
        <taxon>Pezizomycotina</taxon>
        <taxon>Dothideomycetes</taxon>
        <taxon>Pleosporomycetidae</taxon>
        <taxon>Pleosporales</taxon>
        <taxon>Massarineae</taxon>
        <taxon>Didymosphaeriaceae</taxon>
        <taxon>Pseudopithomyces</taxon>
    </lineage>
</organism>
<accession>A0AAN6LL18</accession>
<evidence type="ECO:0000256" key="1">
    <source>
        <dbReference type="ARBA" id="ARBA00005696"/>
    </source>
</evidence>
<evidence type="ECO:0000256" key="3">
    <source>
        <dbReference type="ARBA" id="ARBA00022679"/>
    </source>
</evidence>
<dbReference type="Gene3D" id="3.30.1460.50">
    <property type="match status" value="1"/>
</dbReference>
<dbReference type="InterPro" id="IPR007135">
    <property type="entry name" value="Atg3/Atg10"/>
</dbReference>
<evidence type="ECO:0000256" key="4">
    <source>
        <dbReference type="ARBA" id="ARBA00022786"/>
    </source>
</evidence>
<keyword evidence="10" id="KW-1185">Reference proteome</keyword>
<feature type="region of interest" description="Disordered" evidence="8">
    <location>
        <begin position="58"/>
        <end position="90"/>
    </location>
</feature>
<dbReference type="GO" id="GO:0015031">
    <property type="term" value="P:protein transport"/>
    <property type="evidence" value="ECO:0007669"/>
    <property type="project" value="UniProtKB-KW"/>
</dbReference>
<protein>
    <recommendedName>
        <fullName evidence="2">Ubiquitin-like-conjugating enzyme ATG10</fullName>
    </recommendedName>
    <alternativeName>
        <fullName evidence="7">Autophagy-related protein 10</fullName>
    </alternativeName>
</protein>
<evidence type="ECO:0000313" key="9">
    <source>
        <dbReference type="EMBL" id="KAK3197034.1"/>
    </source>
</evidence>
<dbReference type="GO" id="GO:0032446">
    <property type="term" value="P:protein modification by small protein conjugation"/>
    <property type="evidence" value="ECO:0007669"/>
    <property type="project" value="TreeGrafter"/>
</dbReference>
<evidence type="ECO:0000256" key="6">
    <source>
        <dbReference type="ARBA" id="ARBA00023006"/>
    </source>
</evidence>
<name>A0AAN6LL18_9PLEO</name>
<dbReference type="PANTHER" id="PTHR14957">
    <property type="entry name" value="UBIQUITIN-LIKE-CONJUGATING ENZYME ATG10"/>
    <property type="match status" value="1"/>
</dbReference>
<dbReference type="GO" id="GO:0061651">
    <property type="term" value="F:Atg12 conjugating enzyme activity"/>
    <property type="evidence" value="ECO:0007669"/>
    <property type="project" value="TreeGrafter"/>
</dbReference>
<keyword evidence="4" id="KW-0833">Ubl conjugation pathway</keyword>
<evidence type="ECO:0000256" key="2">
    <source>
        <dbReference type="ARBA" id="ARBA00021099"/>
    </source>
</evidence>
<comment type="caution">
    <text evidence="9">The sequence shown here is derived from an EMBL/GenBank/DDBJ whole genome shotgun (WGS) entry which is preliminary data.</text>
</comment>
<feature type="compositionally biased region" description="Acidic residues" evidence="8">
    <location>
        <begin position="81"/>
        <end position="90"/>
    </location>
</feature>
<evidence type="ECO:0000256" key="5">
    <source>
        <dbReference type="ARBA" id="ARBA00022927"/>
    </source>
</evidence>
<evidence type="ECO:0000313" key="10">
    <source>
        <dbReference type="Proteomes" id="UP001280581"/>
    </source>
</evidence>
<keyword evidence="5" id="KW-0813">Transport</keyword>
<dbReference type="GO" id="GO:0000045">
    <property type="term" value="P:autophagosome assembly"/>
    <property type="evidence" value="ECO:0007669"/>
    <property type="project" value="TreeGrafter"/>
</dbReference>
<sequence length="231" mass="25448">MDPVASLLHLSNAEFHSACTALVESYDSLNIPSATAKWTSVEIRAPYGTHILRITRELPQPKEQGTHVQVPTGPGNPHDPPDDDDSETPIQEDDDEAMITSHSPSPLIHYDILLSPTYRVPTLYIHISDPLHRFPPTMSTLYTHVIHPACIDQTKTAGVMGGITIADHPVENRPVFFVHPCRTAEVMEAISGGRKMLPFDYLLMWIGAMGKSVGLEVPIEMVAQGKKKESV</sequence>
<reference evidence="9 10" key="1">
    <citation type="submission" date="2021-02" db="EMBL/GenBank/DDBJ databases">
        <title>Genome assembly of Pseudopithomyces chartarum.</title>
        <authorList>
            <person name="Jauregui R."/>
            <person name="Singh J."/>
            <person name="Voisey C."/>
        </authorList>
    </citation>
    <scope>NUCLEOTIDE SEQUENCE [LARGE SCALE GENOMIC DNA]</scope>
    <source>
        <strain evidence="9 10">AGR01</strain>
    </source>
</reference>
<keyword evidence="5" id="KW-0653">Protein transport</keyword>
<keyword evidence="3" id="KW-0808">Transferase</keyword>
<keyword evidence="6" id="KW-0072">Autophagy</keyword>
<evidence type="ECO:0000256" key="8">
    <source>
        <dbReference type="SAM" id="MobiDB-lite"/>
    </source>
</evidence>
<dbReference type="EMBL" id="WVTA01000021">
    <property type="protein sequence ID" value="KAK3197034.1"/>
    <property type="molecule type" value="Genomic_DNA"/>
</dbReference>
<dbReference type="GO" id="GO:0005829">
    <property type="term" value="C:cytosol"/>
    <property type="evidence" value="ECO:0007669"/>
    <property type="project" value="TreeGrafter"/>
</dbReference>